<dbReference type="InterPro" id="IPR027417">
    <property type="entry name" value="P-loop_NTPase"/>
</dbReference>
<evidence type="ECO:0000313" key="10">
    <source>
        <dbReference type="EMBL" id="MEA9356770.1"/>
    </source>
</evidence>
<sequence length="571" mass="63871">MIKKLVKQLWPYLKPYKKMAIASFLLSFVLAALAGAQVKLVKPIFDKGLSGDSSLNEVLTLAGLLLFVGILNFPTRYYHFYWMRFVGEKMNSDMRARLFAKLQRLPTSFYNQNKQGRMLSTILNDAEIFAQSFRAIVDIIREPVKALVYLGLAIYSDWQLTLVILVVGPLFVIIFQVSGKKVKANQSEVQEGRAELTHNLSEGLSAHKVTKAFNLQEFVMSRFIRSQNYYFDYTMRTSKVEEIAHPFVELVGAIAFSCVIVFAYFRIKSGAMTIGDFIQFVAALALLMDPIRKYSQANVKLGQGLAAADRINQILDLDEEVDRGTYEVKHFESEIVVKDVTFSYGEGEVLKNLSLSVKKGQKIALVGLSGSGKSTLINLLLGLYPIDNGSITIDGRKLSEIELKPLRKLFGLVSQDVFLFHDTIRSNLTIGGLFTDEQIRKALEVSYASEFVDKLPNGLETVIGDRGAKLSGGQQQRLTIARAFLQNTDILLFDEATSALDNESEKVVQRALEAIAGNKTVIAVAHRLSTVQDYDRIFVLKDGRLVEEGPHAELIAKNGEYKKLYELSLKA</sequence>
<dbReference type="PROSITE" id="PS00211">
    <property type="entry name" value="ABC_TRANSPORTER_1"/>
    <property type="match status" value="1"/>
</dbReference>
<dbReference type="SUPFAM" id="SSF52540">
    <property type="entry name" value="P-loop containing nucleoside triphosphate hydrolases"/>
    <property type="match status" value="1"/>
</dbReference>
<accession>A0ABU5VUN1</accession>
<keyword evidence="2 7" id="KW-0812">Transmembrane</keyword>
<organism evidence="10 11">
    <name type="scientific">Bacteriovorax antarcticus</name>
    <dbReference type="NCBI Taxonomy" id="3088717"/>
    <lineage>
        <taxon>Bacteria</taxon>
        <taxon>Pseudomonadati</taxon>
        <taxon>Bdellovibrionota</taxon>
        <taxon>Bacteriovoracia</taxon>
        <taxon>Bacteriovoracales</taxon>
        <taxon>Bacteriovoracaceae</taxon>
        <taxon>Bacteriovorax</taxon>
    </lineage>
</organism>
<dbReference type="GO" id="GO:0005524">
    <property type="term" value="F:ATP binding"/>
    <property type="evidence" value="ECO:0007669"/>
    <property type="project" value="UniProtKB-KW"/>
</dbReference>
<keyword evidence="11" id="KW-1185">Reference proteome</keyword>
<keyword evidence="3" id="KW-0547">Nucleotide-binding</keyword>
<evidence type="ECO:0000256" key="4">
    <source>
        <dbReference type="ARBA" id="ARBA00022840"/>
    </source>
</evidence>
<evidence type="ECO:0000313" key="11">
    <source>
        <dbReference type="Proteomes" id="UP001302274"/>
    </source>
</evidence>
<dbReference type="SMART" id="SM00382">
    <property type="entry name" value="AAA"/>
    <property type="match status" value="1"/>
</dbReference>
<dbReference type="Pfam" id="PF00664">
    <property type="entry name" value="ABC_membrane"/>
    <property type="match status" value="1"/>
</dbReference>
<dbReference type="InterPro" id="IPR003593">
    <property type="entry name" value="AAA+_ATPase"/>
</dbReference>
<evidence type="ECO:0000259" key="9">
    <source>
        <dbReference type="PROSITE" id="PS50929"/>
    </source>
</evidence>
<dbReference type="EMBL" id="JAYGJQ010000002">
    <property type="protein sequence ID" value="MEA9356770.1"/>
    <property type="molecule type" value="Genomic_DNA"/>
</dbReference>
<dbReference type="Proteomes" id="UP001302274">
    <property type="component" value="Unassembled WGS sequence"/>
</dbReference>
<evidence type="ECO:0000256" key="2">
    <source>
        <dbReference type="ARBA" id="ARBA00022692"/>
    </source>
</evidence>
<evidence type="ECO:0000256" key="1">
    <source>
        <dbReference type="ARBA" id="ARBA00004651"/>
    </source>
</evidence>
<protein>
    <submittedName>
        <fullName evidence="10">ABC transporter ATP-binding protein</fullName>
    </submittedName>
</protein>
<dbReference type="Pfam" id="PF00005">
    <property type="entry name" value="ABC_tran"/>
    <property type="match status" value="1"/>
</dbReference>
<gene>
    <name evidence="10" type="ORF">SHI21_11165</name>
</gene>
<evidence type="ECO:0000256" key="6">
    <source>
        <dbReference type="ARBA" id="ARBA00023136"/>
    </source>
</evidence>
<dbReference type="CDD" id="cd18552">
    <property type="entry name" value="ABC_6TM_MsbA_like"/>
    <property type="match status" value="1"/>
</dbReference>
<reference evidence="10 11" key="1">
    <citation type="submission" date="2023-11" db="EMBL/GenBank/DDBJ databases">
        <title>A Novel Polar Bacteriovorax (B. antarcticus) Isolated from the Biocrust in Antarctica.</title>
        <authorList>
            <person name="Mun W."/>
            <person name="Choi S.Y."/>
            <person name="Mitchell R.J."/>
        </authorList>
    </citation>
    <scope>NUCLEOTIDE SEQUENCE [LARGE SCALE GENOMIC DNA]</scope>
    <source>
        <strain evidence="10 11">PP10</strain>
    </source>
</reference>
<dbReference type="InterPro" id="IPR003439">
    <property type="entry name" value="ABC_transporter-like_ATP-bd"/>
</dbReference>
<feature type="domain" description="ABC transmembrane type-1" evidence="9">
    <location>
        <begin position="21"/>
        <end position="303"/>
    </location>
</feature>
<dbReference type="Gene3D" id="3.40.50.300">
    <property type="entry name" value="P-loop containing nucleotide triphosphate hydrolases"/>
    <property type="match status" value="1"/>
</dbReference>
<dbReference type="SUPFAM" id="SSF90123">
    <property type="entry name" value="ABC transporter transmembrane region"/>
    <property type="match status" value="1"/>
</dbReference>
<feature type="transmembrane region" description="Helical" evidence="7">
    <location>
        <begin position="243"/>
        <end position="264"/>
    </location>
</feature>
<dbReference type="PANTHER" id="PTHR24221">
    <property type="entry name" value="ATP-BINDING CASSETTE SUB-FAMILY B"/>
    <property type="match status" value="1"/>
</dbReference>
<comment type="caution">
    <text evidence="10">The sequence shown here is derived from an EMBL/GenBank/DDBJ whole genome shotgun (WGS) entry which is preliminary data.</text>
</comment>
<dbReference type="RefSeq" id="WP_323576667.1">
    <property type="nucleotide sequence ID" value="NZ_JAYGJQ010000002.1"/>
</dbReference>
<dbReference type="InterPro" id="IPR039421">
    <property type="entry name" value="Type_1_exporter"/>
</dbReference>
<keyword evidence="6 7" id="KW-0472">Membrane</keyword>
<evidence type="ECO:0000256" key="5">
    <source>
        <dbReference type="ARBA" id="ARBA00022989"/>
    </source>
</evidence>
<proteinExistence type="predicted"/>
<evidence type="ECO:0000256" key="7">
    <source>
        <dbReference type="SAM" id="Phobius"/>
    </source>
</evidence>
<evidence type="ECO:0000259" key="8">
    <source>
        <dbReference type="PROSITE" id="PS50893"/>
    </source>
</evidence>
<evidence type="ECO:0000256" key="3">
    <source>
        <dbReference type="ARBA" id="ARBA00022741"/>
    </source>
</evidence>
<name>A0ABU5VUN1_9BACT</name>
<dbReference type="PROSITE" id="PS50929">
    <property type="entry name" value="ABC_TM1F"/>
    <property type="match status" value="1"/>
</dbReference>
<dbReference type="InterPro" id="IPR011527">
    <property type="entry name" value="ABC1_TM_dom"/>
</dbReference>
<dbReference type="InterPro" id="IPR017871">
    <property type="entry name" value="ABC_transporter-like_CS"/>
</dbReference>
<keyword evidence="4 10" id="KW-0067">ATP-binding</keyword>
<dbReference type="PROSITE" id="PS50893">
    <property type="entry name" value="ABC_TRANSPORTER_2"/>
    <property type="match status" value="1"/>
</dbReference>
<dbReference type="InterPro" id="IPR036640">
    <property type="entry name" value="ABC1_TM_sf"/>
</dbReference>
<comment type="subcellular location">
    <subcellularLocation>
        <location evidence="1">Cell membrane</location>
        <topology evidence="1">Multi-pass membrane protein</topology>
    </subcellularLocation>
</comment>
<feature type="transmembrane region" description="Helical" evidence="7">
    <location>
        <begin position="58"/>
        <end position="75"/>
    </location>
</feature>
<feature type="domain" description="ABC transporter" evidence="8">
    <location>
        <begin position="335"/>
        <end position="567"/>
    </location>
</feature>
<dbReference type="PANTHER" id="PTHR24221:SF654">
    <property type="entry name" value="ATP-BINDING CASSETTE SUB-FAMILY B MEMBER 6"/>
    <property type="match status" value="1"/>
</dbReference>
<keyword evidence="5 7" id="KW-1133">Transmembrane helix</keyword>
<dbReference type="Gene3D" id="1.20.1560.10">
    <property type="entry name" value="ABC transporter type 1, transmembrane domain"/>
    <property type="match status" value="1"/>
</dbReference>